<protein>
    <submittedName>
        <fullName evidence="2">SYCE3 protein</fullName>
    </submittedName>
</protein>
<reference evidence="2 3" key="1">
    <citation type="submission" date="2019-09" db="EMBL/GenBank/DDBJ databases">
        <title>Bird 10,000 Genomes (B10K) Project - Family phase.</title>
        <authorList>
            <person name="Zhang G."/>
        </authorList>
    </citation>
    <scope>NUCLEOTIDE SEQUENCE [LARGE SCALE GENOMIC DNA]</scope>
    <source>
        <strain evidence="2">B10K-DU-002-82</strain>
    </source>
</reference>
<evidence type="ECO:0000256" key="1">
    <source>
        <dbReference type="SAM" id="MobiDB-lite"/>
    </source>
</evidence>
<keyword evidence="3" id="KW-1185">Reference proteome</keyword>
<dbReference type="PANTHER" id="PTHR36686:SF1">
    <property type="entry name" value="SYNAPTONEMAL COMPLEX CENTRAL ELEMENT PROTEIN 3"/>
    <property type="match status" value="1"/>
</dbReference>
<evidence type="ECO:0000313" key="3">
    <source>
        <dbReference type="Proteomes" id="UP000537747"/>
    </source>
</evidence>
<accession>A0A7L2SFZ6</accession>
<dbReference type="AlphaFoldDB" id="A0A7L2SFZ6"/>
<dbReference type="EMBL" id="VYZQ01041956">
    <property type="protein sequence ID" value="NXS19657.1"/>
    <property type="molecule type" value="Genomic_DNA"/>
</dbReference>
<organism evidence="2 3">
    <name type="scientific">Mystacornis crossleyi</name>
    <dbReference type="NCBI Taxonomy" id="98133"/>
    <lineage>
        <taxon>Eukaryota</taxon>
        <taxon>Metazoa</taxon>
        <taxon>Chordata</taxon>
        <taxon>Craniata</taxon>
        <taxon>Vertebrata</taxon>
        <taxon>Euteleostomi</taxon>
        <taxon>Archelosauria</taxon>
        <taxon>Archosauria</taxon>
        <taxon>Dinosauria</taxon>
        <taxon>Saurischia</taxon>
        <taxon>Theropoda</taxon>
        <taxon>Coelurosauria</taxon>
        <taxon>Aves</taxon>
        <taxon>Neognathae</taxon>
        <taxon>Neoaves</taxon>
        <taxon>Telluraves</taxon>
        <taxon>Australaves</taxon>
        <taxon>Passeriformes</taxon>
        <taxon>Sylvioidea</taxon>
        <taxon>Timaliidae</taxon>
        <taxon>Mystacornis</taxon>
    </lineage>
</organism>
<dbReference type="Proteomes" id="UP000537747">
    <property type="component" value="Unassembled WGS sequence"/>
</dbReference>
<dbReference type="Pfam" id="PF15191">
    <property type="entry name" value="Synaptonemal_3"/>
    <property type="match status" value="1"/>
</dbReference>
<dbReference type="InterPro" id="IPR028145">
    <property type="entry name" value="Synaptonemal_3"/>
</dbReference>
<feature type="non-terminal residue" evidence="2">
    <location>
        <position position="83"/>
    </location>
</feature>
<evidence type="ECO:0000313" key="2">
    <source>
        <dbReference type="EMBL" id="NXS19657.1"/>
    </source>
</evidence>
<dbReference type="OrthoDB" id="9944849at2759"/>
<dbReference type="GO" id="GO:0007130">
    <property type="term" value="P:synaptonemal complex assembly"/>
    <property type="evidence" value="ECO:0007669"/>
    <property type="project" value="InterPro"/>
</dbReference>
<feature type="non-terminal residue" evidence="2">
    <location>
        <position position="1"/>
    </location>
</feature>
<gene>
    <name evidence="2" type="primary">Syce3</name>
    <name evidence="2" type="ORF">MYSCRO_R03117</name>
</gene>
<feature type="region of interest" description="Disordered" evidence="1">
    <location>
        <begin position="1"/>
        <end position="23"/>
    </location>
</feature>
<sequence length="83" mass="10050">MAESEFQERNYDERRKRKENSEKDLEEVLEKMEELTVHVALIAYDWTALRTNPDLSNAMQHLEVVFVRCKKEMEKKCQEELME</sequence>
<dbReference type="GO" id="GO:0000801">
    <property type="term" value="C:central element"/>
    <property type="evidence" value="ECO:0007669"/>
    <property type="project" value="TreeGrafter"/>
</dbReference>
<proteinExistence type="predicted"/>
<dbReference type="GO" id="GO:0007131">
    <property type="term" value="P:reciprocal meiotic recombination"/>
    <property type="evidence" value="ECO:0007669"/>
    <property type="project" value="InterPro"/>
</dbReference>
<dbReference type="GO" id="GO:0007283">
    <property type="term" value="P:spermatogenesis"/>
    <property type="evidence" value="ECO:0007669"/>
    <property type="project" value="InterPro"/>
</dbReference>
<dbReference type="PANTHER" id="PTHR36686">
    <property type="entry name" value="SYNAPTONEMAL COMPLEX CENTRAL ELEMENT PROTEIN 3"/>
    <property type="match status" value="1"/>
</dbReference>
<name>A0A7L2SFZ6_9PASS</name>
<comment type="caution">
    <text evidence="2">The sequence shown here is derived from an EMBL/GenBank/DDBJ whole genome shotgun (WGS) entry which is preliminary data.</text>
</comment>